<gene>
    <name evidence="8" type="primary">yqeK</name>
    <name evidence="8" type="ORF">H8692_09130</name>
</gene>
<dbReference type="InterPro" id="IPR003607">
    <property type="entry name" value="HD/PDEase_dom"/>
</dbReference>
<dbReference type="Pfam" id="PF01966">
    <property type="entry name" value="HD"/>
    <property type="match status" value="1"/>
</dbReference>
<organism evidence="8 9">
    <name type="scientific">Lentihominibacter hominis</name>
    <dbReference type="NCBI Taxonomy" id="2763645"/>
    <lineage>
        <taxon>Bacteria</taxon>
        <taxon>Bacillati</taxon>
        <taxon>Bacillota</taxon>
        <taxon>Clostridia</taxon>
        <taxon>Peptostreptococcales</taxon>
        <taxon>Anaerovoracaceae</taxon>
        <taxon>Lentihominibacter</taxon>
    </lineage>
</organism>
<evidence type="ECO:0000313" key="9">
    <source>
        <dbReference type="Proteomes" id="UP000610862"/>
    </source>
</evidence>
<dbReference type="SMART" id="SM00471">
    <property type="entry name" value="HDc"/>
    <property type="match status" value="1"/>
</dbReference>
<accession>A0A926EBV3</accession>
<dbReference type="PANTHER" id="PTHR35795">
    <property type="entry name" value="SLR1885 PROTEIN"/>
    <property type="match status" value="1"/>
</dbReference>
<keyword evidence="4 8" id="KW-0378">Hydrolase</keyword>
<dbReference type="EC" id="3.6.1.41" evidence="1"/>
<keyword evidence="5" id="KW-0408">Iron</keyword>
<feature type="domain" description="HD/PDEase" evidence="7">
    <location>
        <begin position="16"/>
        <end position="142"/>
    </location>
</feature>
<dbReference type="EMBL" id="JACRTA010000003">
    <property type="protein sequence ID" value="MBC8568917.1"/>
    <property type="molecule type" value="Genomic_DNA"/>
</dbReference>
<dbReference type="GO" id="GO:0008803">
    <property type="term" value="F:bis(5'-nucleosyl)-tetraphosphatase (symmetrical) activity"/>
    <property type="evidence" value="ECO:0007669"/>
    <property type="project" value="UniProtKB-EC"/>
</dbReference>
<dbReference type="NCBIfam" id="TIGR00277">
    <property type="entry name" value="HDIG"/>
    <property type="match status" value="1"/>
</dbReference>
<evidence type="ECO:0000256" key="6">
    <source>
        <dbReference type="ARBA" id="ARBA00049417"/>
    </source>
</evidence>
<dbReference type="InterPro" id="IPR051094">
    <property type="entry name" value="Diverse_Catalytic_Enzymes"/>
</dbReference>
<evidence type="ECO:0000256" key="4">
    <source>
        <dbReference type="ARBA" id="ARBA00022801"/>
    </source>
</evidence>
<name>A0A926EBV3_9FIRM</name>
<keyword evidence="3" id="KW-0547">Nucleotide-binding</keyword>
<dbReference type="NCBIfam" id="TIGR00488">
    <property type="entry name" value="bis(5'-nucleosyl)-tetraphosphatase (symmetrical) YqeK"/>
    <property type="match status" value="1"/>
</dbReference>
<evidence type="ECO:0000259" key="7">
    <source>
        <dbReference type="SMART" id="SM00471"/>
    </source>
</evidence>
<dbReference type="SUPFAM" id="SSF109604">
    <property type="entry name" value="HD-domain/PDEase-like"/>
    <property type="match status" value="1"/>
</dbReference>
<evidence type="ECO:0000256" key="5">
    <source>
        <dbReference type="ARBA" id="ARBA00023004"/>
    </source>
</evidence>
<keyword evidence="9" id="KW-1185">Reference proteome</keyword>
<dbReference type="AlphaFoldDB" id="A0A926EBV3"/>
<comment type="caution">
    <text evidence="8">The sequence shown here is derived from an EMBL/GenBank/DDBJ whole genome shotgun (WGS) entry which is preliminary data.</text>
</comment>
<keyword evidence="2" id="KW-0479">Metal-binding</keyword>
<evidence type="ECO:0000256" key="2">
    <source>
        <dbReference type="ARBA" id="ARBA00022723"/>
    </source>
</evidence>
<dbReference type="Gene3D" id="1.10.3210.10">
    <property type="entry name" value="Hypothetical protein af1432"/>
    <property type="match status" value="1"/>
</dbReference>
<dbReference type="RefSeq" id="WP_187525541.1">
    <property type="nucleotide sequence ID" value="NZ_JACRTA010000003.1"/>
</dbReference>
<dbReference type="CDD" id="cd00077">
    <property type="entry name" value="HDc"/>
    <property type="match status" value="1"/>
</dbReference>
<proteinExistence type="predicted"/>
<dbReference type="Proteomes" id="UP000610862">
    <property type="component" value="Unassembled WGS sequence"/>
</dbReference>
<evidence type="ECO:0000313" key="8">
    <source>
        <dbReference type="EMBL" id="MBC8568917.1"/>
    </source>
</evidence>
<evidence type="ECO:0000256" key="1">
    <source>
        <dbReference type="ARBA" id="ARBA00012506"/>
    </source>
</evidence>
<evidence type="ECO:0000256" key="3">
    <source>
        <dbReference type="ARBA" id="ARBA00022741"/>
    </source>
</evidence>
<dbReference type="InterPro" id="IPR006675">
    <property type="entry name" value="HDIG_dom"/>
</dbReference>
<comment type="catalytic activity">
    <reaction evidence="6">
        <text>P(1),P(4)-bis(5'-adenosyl) tetraphosphate + H2O = 2 ADP + 2 H(+)</text>
        <dbReference type="Rhea" id="RHEA:24252"/>
        <dbReference type="ChEBI" id="CHEBI:15377"/>
        <dbReference type="ChEBI" id="CHEBI:15378"/>
        <dbReference type="ChEBI" id="CHEBI:58141"/>
        <dbReference type="ChEBI" id="CHEBI:456216"/>
        <dbReference type="EC" id="3.6.1.41"/>
    </reaction>
</comment>
<dbReference type="GO" id="GO:0046872">
    <property type="term" value="F:metal ion binding"/>
    <property type="evidence" value="ECO:0007669"/>
    <property type="project" value="UniProtKB-KW"/>
</dbReference>
<dbReference type="InterPro" id="IPR006674">
    <property type="entry name" value="HD_domain"/>
</dbReference>
<sequence length="189" mass="21710">MDCIKNEIIKYIELNLTQKRLRHTYSVASEAVKLAERYGCDTKKAELAAFCHDMFRSKPAGDLDMYVKELGLPQKLLENVNLSHGKVAAEMMKRRYHIDDKDMINAVAFHTTGRKGMSVLEKIIFLADAIEPGRNYPGVEEMRKTAYTDLDKACIMSLERTVQYVRDRGEYLDPDTEDALNDLKEKQNL</sequence>
<protein>
    <recommendedName>
        <fullName evidence="1">bis(5'-nucleosyl)-tetraphosphatase (symmetrical)</fullName>
        <ecNumber evidence="1">3.6.1.41</ecNumber>
    </recommendedName>
</protein>
<dbReference type="PANTHER" id="PTHR35795:SF1">
    <property type="entry name" value="BIS(5'-NUCLEOSYL)-TETRAPHOSPHATASE, SYMMETRICAL"/>
    <property type="match status" value="1"/>
</dbReference>
<dbReference type="InterPro" id="IPR005249">
    <property type="entry name" value="YqeK"/>
</dbReference>
<reference evidence="8" key="1">
    <citation type="submission" date="2020-08" db="EMBL/GenBank/DDBJ databases">
        <title>Genome public.</title>
        <authorList>
            <person name="Liu C."/>
            <person name="Sun Q."/>
        </authorList>
    </citation>
    <scope>NUCLEOTIDE SEQUENCE</scope>
    <source>
        <strain evidence="8">NSJ-24</strain>
    </source>
</reference>
<dbReference type="GO" id="GO:0000166">
    <property type="term" value="F:nucleotide binding"/>
    <property type="evidence" value="ECO:0007669"/>
    <property type="project" value="UniProtKB-KW"/>
</dbReference>